<evidence type="ECO:0000256" key="1">
    <source>
        <dbReference type="SAM" id="Coils"/>
    </source>
</evidence>
<evidence type="ECO:0000313" key="3">
    <source>
        <dbReference type="EMBL" id="RAI04078.1"/>
    </source>
</evidence>
<accession>A0A8B2NV81</accession>
<dbReference type="Proteomes" id="UP000249590">
    <property type="component" value="Unassembled WGS sequence"/>
</dbReference>
<comment type="caution">
    <text evidence="3">The sequence shown here is derived from an EMBL/GenBank/DDBJ whole genome shotgun (WGS) entry which is preliminary data.</text>
</comment>
<dbReference type="EMBL" id="QHHQ01000001">
    <property type="protein sequence ID" value="RAI04078.1"/>
    <property type="molecule type" value="Genomic_DNA"/>
</dbReference>
<dbReference type="RefSeq" id="WP_111343260.1">
    <property type="nucleotide sequence ID" value="NZ_QHHQ01000001.1"/>
</dbReference>
<dbReference type="InterPro" id="IPR027417">
    <property type="entry name" value="P-loop_NTPase"/>
</dbReference>
<dbReference type="PANTHER" id="PTHR41259:SF1">
    <property type="entry name" value="DOUBLE-STRAND BREAK REPAIR RAD50 ATPASE, PUTATIVE-RELATED"/>
    <property type="match status" value="1"/>
</dbReference>
<proteinExistence type="predicted"/>
<dbReference type="SUPFAM" id="SSF52540">
    <property type="entry name" value="P-loop containing nucleoside triphosphate hydrolases"/>
    <property type="match status" value="1"/>
</dbReference>
<dbReference type="OrthoDB" id="9764467at2"/>
<keyword evidence="4" id="KW-1185">Reference proteome</keyword>
<dbReference type="Gene3D" id="3.40.50.300">
    <property type="entry name" value="P-loop containing nucleotide triphosphate hydrolases"/>
    <property type="match status" value="2"/>
</dbReference>
<name>A0A8B2NV81_9HYPH</name>
<feature type="coiled-coil region" evidence="1">
    <location>
        <begin position="210"/>
        <end position="237"/>
    </location>
</feature>
<evidence type="ECO:0000313" key="4">
    <source>
        <dbReference type="Proteomes" id="UP000249590"/>
    </source>
</evidence>
<dbReference type="InterPro" id="IPR038734">
    <property type="entry name" value="YhaN_AAA"/>
</dbReference>
<dbReference type="Pfam" id="PF13514">
    <property type="entry name" value="AAA_27"/>
    <property type="match status" value="1"/>
</dbReference>
<sequence>MRFTRLDLIRYAAYENKRLTFDPGAALHVVYGPNEAGKSSALAAISDLLFGFSRAKDAPKVDFRHEGKNLRLGAALTSAAGEEIAFRRRRGNKATLLDDTDDEKALNDDALAPWTGGLTREIFTASFGLNSDTLRAGAEDMLQPGGELGSIVMAAASGLIGLSDLRARLDAEADELYAKRASTRALNKAEERFKVAREAERGGELKSSRWRELNQSIDAAEEALAETRRSRQSVLTEEKRIEALRALRGVVAEIDGGAGTLAAFGDLDAVPRGLSASLAEHLAALAEADRRLADARTGAEAARRHHEGITVDEAMLAHAAEVQAVFKDSGAYAQLADDLPTAAADREAEAARIADRARRLGTPPDAVASRQPTDAALERAATSAAALRALDAQREETAKALARGEEALAELDRDRSAAHLVDPQAAKANLAALQPRLDALKGRDRITARLRALERDVDTGAAALSPAPNLAAPGLASLPAVPRLAEQAESLREIERDGRARLERLREQQAKLKGVERRIAEAEAAGPVPSAETVAGARRARDVALAAVGRAATGEEPLGHDAAVSAVATAGRLTSEADALADQALGEASRVNLYLTLKSEAAELGDDIERREADLADLRVQLSAEKEAWRSPFTAIGLEPGRPDEMVEWRRRLDALLEERAEAHGLADELAALAEEEKATAGALAAIAGSIGFALPPLPTDALAARLAERIAELGEAWLAGQQTTRLRVHHETDIERHTARLAGIDAERAAEADRLARAAVDLGLPADATAAEVDATIALWRELPDLIDRRDTAERRHAALLATRERFESAVGHLVATLAPDLADLPPAAACAELADRAGAARSAKERRDAAAEALRAADEALDDLAAQYETAVAAADAAFAGLPEGDRARLVERLGERDRAAADLAACRRRFAEIAPGEDEATVRDALARLDPAAADARRDELAREAARLGEEENVAYATLRERQRERDALSAGQGAEAAAFEKNAAAAEMEGIARNWAVLRIASQLLASAIERQRQRHHAPLIERAGALFATLTNGAYGGLAQRFDETDRMQLYAQRGEEILERSALSDGTRDQLFLALRLAIVEDFASRNEPAPFIGDDIFQTFDDDRTAAGLVALADVGARVQPILFAHHRSVVEIARDRLGERVDVIELA</sequence>
<evidence type="ECO:0000259" key="2">
    <source>
        <dbReference type="Pfam" id="PF13514"/>
    </source>
</evidence>
<keyword evidence="1" id="KW-0175">Coiled coil</keyword>
<feature type="coiled-coil region" evidence="1">
    <location>
        <begin position="488"/>
        <end position="525"/>
    </location>
</feature>
<feature type="domain" description="YhaN AAA" evidence="2">
    <location>
        <begin position="1"/>
        <end position="210"/>
    </location>
</feature>
<gene>
    <name evidence="3" type="ORF">DLJ53_06395</name>
</gene>
<dbReference type="AlphaFoldDB" id="A0A8B2NV81"/>
<dbReference type="PANTHER" id="PTHR41259">
    <property type="entry name" value="DOUBLE-STRAND BREAK REPAIR RAD50 ATPASE, PUTATIVE-RELATED"/>
    <property type="match status" value="1"/>
</dbReference>
<feature type="coiled-coil region" evidence="1">
    <location>
        <begin position="601"/>
        <end position="628"/>
    </location>
</feature>
<organism evidence="3 4">
    <name type="scientific">Acuticoccus sediminis</name>
    <dbReference type="NCBI Taxonomy" id="2184697"/>
    <lineage>
        <taxon>Bacteria</taxon>
        <taxon>Pseudomonadati</taxon>
        <taxon>Pseudomonadota</taxon>
        <taxon>Alphaproteobacteria</taxon>
        <taxon>Hyphomicrobiales</taxon>
        <taxon>Amorphaceae</taxon>
        <taxon>Acuticoccus</taxon>
    </lineage>
</organism>
<reference evidence="3 4" key="1">
    <citation type="submission" date="2018-05" db="EMBL/GenBank/DDBJ databases">
        <title>Acuticoccus sediminis sp. nov., isolated from deep-sea sediment of Indian Ocean.</title>
        <authorList>
            <person name="Liu X."/>
            <person name="Lai Q."/>
            <person name="Du Y."/>
            <person name="Sun F."/>
            <person name="Zhang X."/>
            <person name="Wang S."/>
            <person name="Shao Z."/>
        </authorList>
    </citation>
    <scope>NUCLEOTIDE SEQUENCE [LARGE SCALE GENOMIC DNA]</scope>
    <source>
        <strain evidence="3 4">PTG4-2</strain>
    </source>
</reference>
<protein>
    <recommendedName>
        <fullName evidence="2">YhaN AAA domain-containing protein</fullName>
    </recommendedName>
</protein>
<feature type="coiled-coil region" evidence="1">
    <location>
        <begin position="842"/>
        <end position="869"/>
    </location>
</feature>